<sequence>MNDSASHLPQVFKGIALFTPGGDVVYCIDAQKQARWHLHLCAVLQELLHLVEPPHFLLPCYTATLDTWIDRRTQQLCQWAEVYPPVCKYGSLLNALFGLDEIDWQPVFQPEEFCNPLVIESYRSKFPALWESHNLVFQVVVPDSPHLAAYASSSYPPVDIAQKPSGFVFRLYIAGQDAQTAAVLGNLHQLLDQTMRSPYTLKVVDVNKHPEQAEADHISATPTLIRVWPRPTKRIVGSLNAFSNLENLAQILTQTRDS</sequence>
<organism evidence="2 3">
    <name type="scientific">Almyronema epifaneia S1</name>
    <dbReference type="NCBI Taxonomy" id="2991925"/>
    <lineage>
        <taxon>Bacteria</taxon>
        <taxon>Bacillati</taxon>
        <taxon>Cyanobacteriota</taxon>
        <taxon>Cyanophyceae</taxon>
        <taxon>Nodosilineales</taxon>
        <taxon>Nodosilineaceae</taxon>
        <taxon>Almyronema</taxon>
        <taxon>Almyronema epifaneia</taxon>
    </lineage>
</organism>
<dbReference type="CDD" id="cd02978">
    <property type="entry name" value="KaiB_like"/>
    <property type="match status" value="1"/>
</dbReference>
<keyword evidence="3" id="KW-1185">Reference proteome</keyword>
<feature type="domain" description="KaiB" evidence="1">
    <location>
        <begin position="170"/>
        <end position="254"/>
    </location>
</feature>
<gene>
    <name evidence="2" type="ORF">ACFVKH_12925</name>
</gene>
<dbReference type="Pfam" id="PF07689">
    <property type="entry name" value="KaiB"/>
    <property type="match status" value="1"/>
</dbReference>
<dbReference type="PANTHER" id="PTHR41709">
    <property type="entry name" value="KAIB-LIKE PROTEIN 1"/>
    <property type="match status" value="1"/>
</dbReference>
<dbReference type="PANTHER" id="PTHR41709:SF2">
    <property type="entry name" value="CIRCADIAN CLOCK PROTEIN KAIB2"/>
    <property type="match status" value="1"/>
</dbReference>
<dbReference type="Gene3D" id="3.40.30.10">
    <property type="entry name" value="Glutaredoxin"/>
    <property type="match status" value="1"/>
</dbReference>
<dbReference type="SMART" id="SM01248">
    <property type="entry name" value="KaiB"/>
    <property type="match status" value="1"/>
</dbReference>
<protein>
    <submittedName>
        <fullName evidence="2">Circadian clock KaiB family protein</fullName>
    </submittedName>
</protein>
<dbReference type="EMBL" id="JBHZOL010000081">
    <property type="protein sequence ID" value="MFE4107191.1"/>
    <property type="molecule type" value="Genomic_DNA"/>
</dbReference>
<accession>A0ABW6IG77</accession>
<proteinExistence type="predicted"/>
<dbReference type="InterPro" id="IPR039022">
    <property type="entry name" value="KaiB-like"/>
</dbReference>
<dbReference type="InterPro" id="IPR036249">
    <property type="entry name" value="Thioredoxin-like_sf"/>
</dbReference>
<dbReference type="InterPro" id="IPR011649">
    <property type="entry name" value="KaiB_domain"/>
</dbReference>
<dbReference type="Proteomes" id="UP001600165">
    <property type="component" value="Unassembled WGS sequence"/>
</dbReference>
<evidence type="ECO:0000259" key="1">
    <source>
        <dbReference type="SMART" id="SM01248"/>
    </source>
</evidence>
<dbReference type="RefSeq" id="WP_377965666.1">
    <property type="nucleotide sequence ID" value="NZ_JBHZOL010000081.1"/>
</dbReference>
<name>A0ABW6IG77_9CYAN</name>
<reference evidence="2 3" key="1">
    <citation type="submission" date="2024-10" db="EMBL/GenBank/DDBJ databases">
        <authorList>
            <person name="Ratan Roy A."/>
            <person name="Morales Sandoval P.H."/>
            <person name="De Los Santos Villalobos S."/>
            <person name="Chakraborty S."/>
            <person name="Mukherjee J."/>
        </authorList>
    </citation>
    <scope>NUCLEOTIDE SEQUENCE [LARGE SCALE GENOMIC DNA]</scope>
    <source>
        <strain evidence="2 3">S1</strain>
    </source>
</reference>
<evidence type="ECO:0000313" key="2">
    <source>
        <dbReference type="EMBL" id="MFE4107191.1"/>
    </source>
</evidence>
<evidence type="ECO:0000313" key="3">
    <source>
        <dbReference type="Proteomes" id="UP001600165"/>
    </source>
</evidence>
<dbReference type="SUPFAM" id="SSF52833">
    <property type="entry name" value="Thioredoxin-like"/>
    <property type="match status" value="1"/>
</dbReference>
<comment type="caution">
    <text evidence="2">The sequence shown here is derived from an EMBL/GenBank/DDBJ whole genome shotgun (WGS) entry which is preliminary data.</text>
</comment>